<organism evidence="2 3">
    <name type="scientific">Rubrivirga marina</name>
    <dbReference type="NCBI Taxonomy" id="1196024"/>
    <lineage>
        <taxon>Bacteria</taxon>
        <taxon>Pseudomonadati</taxon>
        <taxon>Rhodothermota</taxon>
        <taxon>Rhodothermia</taxon>
        <taxon>Rhodothermales</taxon>
        <taxon>Rubricoccaceae</taxon>
        <taxon>Rubrivirga</taxon>
    </lineage>
</organism>
<keyword evidence="1" id="KW-1133">Transmembrane helix</keyword>
<dbReference type="RefSeq" id="WP_095511409.1">
    <property type="nucleotide sequence ID" value="NZ_MQWD01000001.1"/>
</dbReference>
<keyword evidence="1" id="KW-0812">Transmembrane</keyword>
<reference evidence="2 3" key="1">
    <citation type="submission" date="2016-11" db="EMBL/GenBank/DDBJ databases">
        <title>Study of marine rhodopsin-containing bacteria.</title>
        <authorList>
            <person name="Yoshizawa S."/>
            <person name="Kumagai Y."/>
            <person name="Kogure K."/>
        </authorList>
    </citation>
    <scope>NUCLEOTIDE SEQUENCE [LARGE SCALE GENOMIC DNA]</scope>
    <source>
        <strain evidence="2 3">SAORIC-28</strain>
    </source>
</reference>
<dbReference type="EMBL" id="MQWD01000001">
    <property type="protein sequence ID" value="PAP77743.1"/>
    <property type="molecule type" value="Genomic_DNA"/>
</dbReference>
<name>A0A271J2S5_9BACT</name>
<gene>
    <name evidence="2" type="ORF">BSZ37_15465</name>
</gene>
<sequence length="240" mass="25645">MANIPVEKTHTGTPWWLWLLGLLLLGGLIWLVAELFDNEPDADEIAGTDDNIGVIDDFEIEPGADEVDGDVDEYVTVSNAAYADDDGLFETDAELADGAGGADDAGELAEVTSADMVRDGERAMMNGVTVTRYQPGTRVDLSDARVLNVVGDSTFWIGTGNDRRTLVVLSNLGESETGAGGSDGVFNVDEGDTVSIDGAFARYRDGDEGLSELTDADTEALRQRNTYIRVNTRDDVTVNG</sequence>
<evidence type="ECO:0000256" key="1">
    <source>
        <dbReference type="SAM" id="Phobius"/>
    </source>
</evidence>
<proteinExistence type="predicted"/>
<evidence type="ECO:0000313" key="3">
    <source>
        <dbReference type="Proteomes" id="UP000216339"/>
    </source>
</evidence>
<accession>A0A271J2S5</accession>
<keyword evidence="1" id="KW-0472">Membrane</keyword>
<evidence type="ECO:0000313" key="2">
    <source>
        <dbReference type="EMBL" id="PAP77743.1"/>
    </source>
</evidence>
<keyword evidence="3" id="KW-1185">Reference proteome</keyword>
<dbReference type="Proteomes" id="UP000216339">
    <property type="component" value="Unassembled WGS sequence"/>
</dbReference>
<dbReference type="AlphaFoldDB" id="A0A271J2S5"/>
<protein>
    <submittedName>
        <fullName evidence="2">Uncharacterized protein</fullName>
    </submittedName>
</protein>
<feature type="transmembrane region" description="Helical" evidence="1">
    <location>
        <begin position="15"/>
        <end position="33"/>
    </location>
</feature>
<comment type="caution">
    <text evidence="2">The sequence shown here is derived from an EMBL/GenBank/DDBJ whole genome shotgun (WGS) entry which is preliminary data.</text>
</comment>